<dbReference type="Proteomes" id="UP001596484">
    <property type="component" value="Unassembled WGS sequence"/>
</dbReference>
<gene>
    <name evidence="11" type="ORF">ACFQS9_00660</name>
</gene>
<comment type="caution">
    <text evidence="11">The sequence shown here is derived from an EMBL/GenBank/DDBJ whole genome shotgun (WGS) entry which is preliminary data.</text>
</comment>
<feature type="transmembrane region" description="Helical" evidence="9">
    <location>
        <begin position="564"/>
        <end position="584"/>
    </location>
</feature>
<dbReference type="InterPro" id="IPR017441">
    <property type="entry name" value="Protein_kinase_ATP_BS"/>
</dbReference>
<dbReference type="Gene3D" id="1.10.510.10">
    <property type="entry name" value="Transferase(Phosphotransferase) domain 1"/>
    <property type="match status" value="1"/>
</dbReference>
<keyword evidence="3" id="KW-0808">Transferase</keyword>
<feature type="compositionally biased region" description="Low complexity" evidence="8">
    <location>
        <begin position="363"/>
        <end position="393"/>
    </location>
</feature>
<keyword evidence="9" id="KW-1133">Transmembrane helix</keyword>
<keyword evidence="6 7" id="KW-0067">ATP-binding</keyword>
<dbReference type="RefSeq" id="WP_378400506.1">
    <property type="nucleotide sequence ID" value="NZ_JBHTCS010000001.1"/>
</dbReference>
<dbReference type="SMART" id="SM00220">
    <property type="entry name" value="S_TKc"/>
    <property type="match status" value="1"/>
</dbReference>
<dbReference type="Pfam" id="PF00069">
    <property type="entry name" value="Pkinase"/>
    <property type="match status" value="1"/>
</dbReference>
<proteinExistence type="predicted"/>
<dbReference type="InterPro" id="IPR011009">
    <property type="entry name" value="Kinase-like_dom_sf"/>
</dbReference>
<dbReference type="GO" id="GO:0016301">
    <property type="term" value="F:kinase activity"/>
    <property type="evidence" value="ECO:0007669"/>
    <property type="project" value="UniProtKB-KW"/>
</dbReference>
<feature type="transmembrane region" description="Helical" evidence="9">
    <location>
        <begin position="629"/>
        <end position="651"/>
    </location>
</feature>
<organism evidence="11 12">
    <name type="scientific">Rhodococcus daqingensis</name>
    <dbReference type="NCBI Taxonomy" id="2479363"/>
    <lineage>
        <taxon>Bacteria</taxon>
        <taxon>Bacillati</taxon>
        <taxon>Actinomycetota</taxon>
        <taxon>Actinomycetes</taxon>
        <taxon>Mycobacteriales</taxon>
        <taxon>Nocardiaceae</taxon>
        <taxon>Rhodococcus</taxon>
    </lineage>
</organism>
<keyword evidence="4 7" id="KW-0547">Nucleotide-binding</keyword>
<dbReference type="InterPro" id="IPR000719">
    <property type="entry name" value="Prot_kinase_dom"/>
</dbReference>
<evidence type="ECO:0000313" key="11">
    <source>
        <dbReference type="EMBL" id="MFC7446392.1"/>
    </source>
</evidence>
<keyword evidence="5 11" id="KW-0418">Kinase</keyword>
<keyword evidence="2" id="KW-0723">Serine/threonine-protein kinase</keyword>
<evidence type="ECO:0000256" key="1">
    <source>
        <dbReference type="ARBA" id="ARBA00012513"/>
    </source>
</evidence>
<feature type="binding site" evidence="7">
    <location>
        <position position="44"/>
    </location>
    <ligand>
        <name>ATP</name>
        <dbReference type="ChEBI" id="CHEBI:30616"/>
    </ligand>
</feature>
<feature type="transmembrane region" description="Helical" evidence="9">
    <location>
        <begin position="604"/>
        <end position="623"/>
    </location>
</feature>
<dbReference type="PANTHER" id="PTHR43289:SF6">
    <property type="entry name" value="SERINE_THREONINE-PROTEIN KINASE NEKL-3"/>
    <property type="match status" value="1"/>
</dbReference>
<dbReference type="InterPro" id="IPR008271">
    <property type="entry name" value="Ser/Thr_kinase_AS"/>
</dbReference>
<keyword evidence="9" id="KW-0812">Transmembrane</keyword>
<evidence type="ECO:0000256" key="7">
    <source>
        <dbReference type="PROSITE-ProRule" id="PRU10141"/>
    </source>
</evidence>
<dbReference type="PROSITE" id="PS00108">
    <property type="entry name" value="PROTEIN_KINASE_ST"/>
    <property type="match status" value="1"/>
</dbReference>
<accession>A0ABW2RRN9</accession>
<protein>
    <recommendedName>
        <fullName evidence="1">non-specific serine/threonine protein kinase</fullName>
        <ecNumber evidence="1">2.7.11.1</ecNumber>
    </recommendedName>
</protein>
<dbReference type="SUPFAM" id="SSF56112">
    <property type="entry name" value="Protein kinase-like (PK-like)"/>
    <property type="match status" value="1"/>
</dbReference>
<dbReference type="CDD" id="cd14014">
    <property type="entry name" value="STKc_PknB_like"/>
    <property type="match status" value="1"/>
</dbReference>
<dbReference type="Gene3D" id="3.30.200.20">
    <property type="entry name" value="Phosphorylase Kinase, domain 1"/>
    <property type="match status" value="1"/>
</dbReference>
<dbReference type="PROSITE" id="PS00107">
    <property type="entry name" value="PROTEIN_KINASE_ATP"/>
    <property type="match status" value="1"/>
</dbReference>
<reference evidence="12" key="1">
    <citation type="journal article" date="2019" name="Int. J. Syst. Evol. Microbiol.">
        <title>The Global Catalogue of Microorganisms (GCM) 10K type strain sequencing project: providing services to taxonomists for standard genome sequencing and annotation.</title>
        <authorList>
            <consortium name="The Broad Institute Genomics Platform"/>
            <consortium name="The Broad Institute Genome Sequencing Center for Infectious Disease"/>
            <person name="Wu L."/>
            <person name="Ma J."/>
        </authorList>
    </citation>
    <scope>NUCLEOTIDE SEQUENCE [LARGE SCALE GENOMIC DNA]</scope>
    <source>
        <strain evidence="12">ICMP 19430</strain>
    </source>
</reference>
<dbReference type="PANTHER" id="PTHR43289">
    <property type="entry name" value="MITOGEN-ACTIVATED PROTEIN KINASE KINASE KINASE 20-RELATED"/>
    <property type="match status" value="1"/>
</dbReference>
<sequence length="681" mass="70204">MDPDTDRVSESLPAYDIGGELGRGGWGVVLSGRHRALGRPVAIKQLPPAFASDPAVRHRFTAEGRLLASLDHPHVVPVYDYVERDGLCLLVMELLPGGTVWNRFAGTGLNAHSAVAVVLACAAGLKAAHDRGILHRDVKPENLMFAASGAVKVTDFGIAKVVGGDETLATREGDVIGTPSYIAPEQARGGELSPATDVYAMATMLYELLSGSLPFPPADEPMAILFMHAFDQPTPLSETAPTIPEQIAEVVMRGLATDPQQRYATAEEFGVALAAASTGRWGPGWLATEGIPVMGADTIVTAAGMGTTPPPTLVEGEPLPVTRPLARPSTGASTARDDVPPTIAQGGQTVAGVGEPTVGGVGEPTVAGVGEPAAGSVPPRTAPVSSPTSPTVRPTISVHARGVRLVDVAEADLVPVRSVVDIPSPRVPYRIAAAIAAIAVAVALLGLGSAVGGQTPPPGAVTVAGVDPAVVDPVRIDLVQPVAVSAAGPVPADSVSMTLKAFGQPVKQVRTAPLVPVDGSVAATLPSLGGQYLVAGQLTGELSFLQAGRVTQTWQFPVRTEQSAISTAVAVGVAALFLFGIAYVESFVRSLRRGRRRISGSVGLPLSVGVLAVAVVGAVWVVLGRQPTVATVVVCAVLGVLAGVAAAIGAARVGRRRRYRRAQWEEDRRADQRRARRAAVR</sequence>
<evidence type="ECO:0000256" key="4">
    <source>
        <dbReference type="ARBA" id="ARBA00022741"/>
    </source>
</evidence>
<evidence type="ECO:0000256" key="9">
    <source>
        <dbReference type="SAM" id="Phobius"/>
    </source>
</evidence>
<dbReference type="PROSITE" id="PS50011">
    <property type="entry name" value="PROTEIN_KINASE_DOM"/>
    <property type="match status" value="1"/>
</dbReference>
<evidence type="ECO:0000256" key="6">
    <source>
        <dbReference type="ARBA" id="ARBA00022840"/>
    </source>
</evidence>
<evidence type="ECO:0000256" key="5">
    <source>
        <dbReference type="ARBA" id="ARBA00022777"/>
    </source>
</evidence>
<evidence type="ECO:0000313" key="12">
    <source>
        <dbReference type="Proteomes" id="UP001596484"/>
    </source>
</evidence>
<keyword evidence="12" id="KW-1185">Reference proteome</keyword>
<dbReference type="EC" id="2.7.11.1" evidence="1"/>
<dbReference type="EMBL" id="JBHTCS010000001">
    <property type="protein sequence ID" value="MFC7446392.1"/>
    <property type="molecule type" value="Genomic_DNA"/>
</dbReference>
<feature type="region of interest" description="Disordered" evidence="8">
    <location>
        <begin position="308"/>
        <end position="393"/>
    </location>
</feature>
<evidence type="ECO:0000256" key="8">
    <source>
        <dbReference type="SAM" id="MobiDB-lite"/>
    </source>
</evidence>
<evidence type="ECO:0000256" key="3">
    <source>
        <dbReference type="ARBA" id="ARBA00022679"/>
    </source>
</evidence>
<name>A0ABW2RRN9_9NOCA</name>
<evidence type="ECO:0000256" key="2">
    <source>
        <dbReference type="ARBA" id="ARBA00022527"/>
    </source>
</evidence>
<keyword evidence="9" id="KW-0472">Membrane</keyword>
<evidence type="ECO:0000259" key="10">
    <source>
        <dbReference type="PROSITE" id="PS50011"/>
    </source>
</evidence>
<feature type="domain" description="Protein kinase" evidence="10">
    <location>
        <begin position="15"/>
        <end position="274"/>
    </location>
</feature>